<dbReference type="Proteomes" id="UP001156627">
    <property type="component" value="Unassembled WGS sequence"/>
</dbReference>
<comment type="caution">
    <text evidence="2">The sequence shown here is derived from an EMBL/GenBank/DDBJ whole genome shotgun (WGS) entry which is preliminary data.</text>
</comment>
<feature type="transmembrane region" description="Helical" evidence="1">
    <location>
        <begin position="113"/>
        <end position="130"/>
    </location>
</feature>
<gene>
    <name evidence="2" type="ORF">GCM10007898_26450</name>
</gene>
<accession>A0ABQ5XBQ0</accession>
<evidence type="ECO:0000256" key="1">
    <source>
        <dbReference type="SAM" id="Phobius"/>
    </source>
</evidence>
<proteinExistence type="predicted"/>
<keyword evidence="3" id="KW-1185">Reference proteome</keyword>
<dbReference type="RefSeq" id="WP_284332514.1">
    <property type="nucleotide sequence ID" value="NZ_BSOA01000028.1"/>
</dbReference>
<organism evidence="2 3">
    <name type="scientific">Dyella flagellata</name>
    <dbReference type="NCBI Taxonomy" id="1867833"/>
    <lineage>
        <taxon>Bacteria</taxon>
        <taxon>Pseudomonadati</taxon>
        <taxon>Pseudomonadota</taxon>
        <taxon>Gammaproteobacteria</taxon>
        <taxon>Lysobacterales</taxon>
        <taxon>Rhodanobacteraceae</taxon>
        <taxon>Dyella</taxon>
    </lineage>
</organism>
<keyword evidence="1" id="KW-0812">Transmembrane</keyword>
<feature type="transmembrane region" description="Helical" evidence="1">
    <location>
        <begin position="79"/>
        <end position="101"/>
    </location>
</feature>
<name>A0ABQ5XBQ0_9GAMM</name>
<keyword evidence="1" id="KW-0472">Membrane</keyword>
<feature type="transmembrane region" description="Helical" evidence="1">
    <location>
        <begin position="150"/>
        <end position="171"/>
    </location>
</feature>
<evidence type="ECO:0000313" key="3">
    <source>
        <dbReference type="Proteomes" id="UP001156627"/>
    </source>
</evidence>
<keyword evidence="1" id="KW-1133">Transmembrane helix</keyword>
<sequence>MDTYTLHFIKKGDDVKTPDEFAQVINRRKADPNRTVKRRKPAAIIVTIIFAAFLLVIGVVGTLRLPVLAGHTLHGVRSILVLAVALAPGLAIMGFAAATLFACFKRPRWGRPISMVFALAFSALMGYSVAFPDPHPLFPIAPGAEQAGAYAANVAIAFGIVAYVWSMVLGAKAKAYFAGD</sequence>
<protein>
    <submittedName>
        <fullName evidence="2">Uncharacterized protein</fullName>
    </submittedName>
</protein>
<feature type="transmembrane region" description="Helical" evidence="1">
    <location>
        <begin position="42"/>
        <end position="67"/>
    </location>
</feature>
<evidence type="ECO:0000313" key="2">
    <source>
        <dbReference type="EMBL" id="GLQ89073.1"/>
    </source>
</evidence>
<reference evidence="3" key="1">
    <citation type="journal article" date="2019" name="Int. J. Syst. Evol. Microbiol.">
        <title>The Global Catalogue of Microorganisms (GCM) 10K type strain sequencing project: providing services to taxonomists for standard genome sequencing and annotation.</title>
        <authorList>
            <consortium name="The Broad Institute Genomics Platform"/>
            <consortium name="The Broad Institute Genome Sequencing Center for Infectious Disease"/>
            <person name="Wu L."/>
            <person name="Ma J."/>
        </authorList>
    </citation>
    <scope>NUCLEOTIDE SEQUENCE [LARGE SCALE GENOMIC DNA]</scope>
    <source>
        <strain evidence="3">NBRC 111981</strain>
    </source>
</reference>
<dbReference type="EMBL" id="BSOA01000028">
    <property type="protein sequence ID" value="GLQ89073.1"/>
    <property type="molecule type" value="Genomic_DNA"/>
</dbReference>